<gene>
    <name evidence="2" type="ORF">DFP95_10949</name>
</gene>
<dbReference type="Proteomes" id="UP000256869">
    <property type="component" value="Unassembled WGS sequence"/>
</dbReference>
<evidence type="ECO:0000313" key="2">
    <source>
        <dbReference type="EMBL" id="RED58013.1"/>
    </source>
</evidence>
<sequence>MKTRTAFAFVLTFGIVASLAGTSSASDVILRADNRLPIITVVPPDPYITIVPPDPYITVVPPDPYMTIVPPDPYIPIIKVVPPDPYRN</sequence>
<proteinExistence type="predicted"/>
<reference evidence="2 3" key="1">
    <citation type="submission" date="2018-07" db="EMBL/GenBank/DDBJ databases">
        <title>Genomic Encyclopedia of Type Strains, Phase III (KMG-III): the genomes of soil and plant-associated and newly described type strains.</title>
        <authorList>
            <person name="Whitman W."/>
        </authorList>
    </citation>
    <scope>NUCLEOTIDE SEQUENCE [LARGE SCALE GENOMIC DNA]</scope>
    <source>
        <strain evidence="2 3">CECT 8236</strain>
    </source>
</reference>
<feature type="signal peptide" evidence="1">
    <location>
        <begin position="1"/>
        <end position="25"/>
    </location>
</feature>
<name>A0A3D9I8D3_9BACL</name>
<keyword evidence="3" id="KW-1185">Reference proteome</keyword>
<dbReference type="AlphaFoldDB" id="A0A3D9I8D3"/>
<accession>A0A3D9I8D3</accession>
<comment type="caution">
    <text evidence="2">The sequence shown here is derived from an EMBL/GenBank/DDBJ whole genome shotgun (WGS) entry which is preliminary data.</text>
</comment>
<keyword evidence="1" id="KW-0732">Signal</keyword>
<evidence type="ECO:0000256" key="1">
    <source>
        <dbReference type="SAM" id="SignalP"/>
    </source>
</evidence>
<organism evidence="2 3">
    <name type="scientific">Cohnella lupini</name>
    <dbReference type="NCBI Taxonomy" id="1294267"/>
    <lineage>
        <taxon>Bacteria</taxon>
        <taxon>Bacillati</taxon>
        <taxon>Bacillota</taxon>
        <taxon>Bacilli</taxon>
        <taxon>Bacillales</taxon>
        <taxon>Paenibacillaceae</taxon>
        <taxon>Cohnella</taxon>
    </lineage>
</organism>
<evidence type="ECO:0000313" key="3">
    <source>
        <dbReference type="Proteomes" id="UP000256869"/>
    </source>
</evidence>
<protein>
    <submittedName>
        <fullName evidence="2">Uncharacterized protein</fullName>
    </submittedName>
</protein>
<feature type="chain" id="PRO_5017636090" evidence="1">
    <location>
        <begin position="26"/>
        <end position="88"/>
    </location>
</feature>
<dbReference type="EMBL" id="QRDY01000009">
    <property type="protein sequence ID" value="RED58013.1"/>
    <property type="molecule type" value="Genomic_DNA"/>
</dbReference>